<accession>T1BE90</accession>
<dbReference type="Gene3D" id="1.10.1370.40">
    <property type="match status" value="1"/>
</dbReference>
<dbReference type="GO" id="GO:0004180">
    <property type="term" value="F:carboxypeptidase activity"/>
    <property type="evidence" value="ECO:0007669"/>
    <property type="project" value="TreeGrafter"/>
</dbReference>
<evidence type="ECO:0000256" key="4">
    <source>
        <dbReference type="ARBA" id="ARBA00022801"/>
    </source>
</evidence>
<dbReference type="GO" id="GO:0046872">
    <property type="term" value="F:metal ion binding"/>
    <property type="evidence" value="ECO:0007669"/>
    <property type="project" value="UniProtKB-KW"/>
</dbReference>
<dbReference type="GO" id="GO:0004222">
    <property type="term" value="F:metalloendopeptidase activity"/>
    <property type="evidence" value="ECO:0007669"/>
    <property type="project" value="InterPro"/>
</dbReference>
<dbReference type="GO" id="GO:0006508">
    <property type="term" value="P:proteolysis"/>
    <property type="evidence" value="ECO:0007669"/>
    <property type="project" value="UniProtKB-KW"/>
</dbReference>
<dbReference type="GO" id="GO:0005829">
    <property type="term" value="C:cytosol"/>
    <property type="evidence" value="ECO:0007669"/>
    <property type="project" value="TreeGrafter"/>
</dbReference>
<dbReference type="SUPFAM" id="SSF55486">
    <property type="entry name" value="Metalloproteases ('zincins'), catalytic domain"/>
    <property type="match status" value="1"/>
</dbReference>
<gene>
    <name evidence="8" type="ORF">B1A_07955</name>
</gene>
<dbReference type="InterPro" id="IPR045090">
    <property type="entry name" value="Pept_M3A_M3B"/>
</dbReference>
<proteinExistence type="predicted"/>
<keyword evidence="2" id="KW-0645">Protease</keyword>
<feature type="non-terminal residue" evidence="8">
    <location>
        <position position="1"/>
    </location>
</feature>
<dbReference type="Pfam" id="PF01432">
    <property type="entry name" value="Peptidase_M3"/>
    <property type="match status" value="1"/>
</dbReference>
<evidence type="ECO:0000256" key="6">
    <source>
        <dbReference type="ARBA" id="ARBA00023049"/>
    </source>
</evidence>
<reference evidence="8" key="2">
    <citation type="journal article" date="2014" name="ISME J.">
        <title>Microbial stratification in low pH oxic and suboxic macroscopic growths along an acid mine drainage.</title>
        <authorList>
            <person name="Mendez-Garcia C."/>
            <person name="Mesa V."/>
            <person name="Sprenger R.R."/>
            <person name="Richter M."/>
            <person name="Diez M.S."/>
            <person name="Solano J."/>
            <person name="Bargiela R."/>
            <person name="Golyshina O.V."/>
            <person name="Manteca A."/>
            <person name="Ramos J.L."/>
            <person name="Gallego J.R."/>
            <person name="Llorente I."/>
            <person name="Martins Dos Santos V.A."/>
            <person name="Jensen O.N."/>
            <person name="Pelaez A.I."/>
            <person name="Sanchez J."/>
            <person name="Ferrer M."/>
        </authorList>
    </citation>
    <scope>NUCLEOTIDE SEQUENCE</scope>
</reference>
<evidence type="ECO:0000256" key="1">
    <source>
        <dbReference type="ARBA" id="ARBA00001947"/>
    </source>
</evidence>
<keyword evidence="6" id="KW-0482">Metalloprotease</keyword>
<reference evidence="8" key="1">
    <citation type="submission" date="2013-08" db="EMBL/GenBank/DDBJ databases">
        <authorList>
            <person name="Mendez C."/>
            <person name="Richter M."/>
            <person name="Ferrer M."/>
            <person name="Sanchez J."/>
        </authorList>
    </citation>
    <scope>NUCLEOTIDE SEQUENCE</scope>
</reference>
<feature type="domain" description="Peptidase M3A/M3B catalytic" evidence="7">
    <location>
        <begin position="5"/>
        <end position="74"/>
    </location>
</feature>
<protein>
    <submittedName>
        <fullName evidence="8">Peptidase M3A and M3B, thimet/oligopeptidase F domain protein</fullName>
        <ecNumber evidence="8">3.4.-.-</ecNumber>
    </submittedName>
</protein>
<name>T1BE90_9ZZZZ</name>
<dbReference type="PANTHER" id="PTHR43660">
    <property type="entry name" value="DIPEPTIDYL CARBOXYPEPTIDASE"/>
    <property type="match status" value="1"/>
</dbReference>
<sequence length="97" mass="11263">FQLGPADWAHYAEKVRQQHYAFDESQMRPYFEMQRVLEDGVFYAAMRLYGITFKRRTDLPVYHPDVQVYEVFNSDGSKLGLFLPITTRVPASAVARG</sequence>
<dbReference type="InterPro" id="IPR001567">
    <property type="entry name" value="Pept_M3A_M3B_dom"/>
</dbReference>
<evidence type="ECO:0000256" key="5">
    <source>
        <dbReference type="ARBA" id="ARBA00022833"/>
    </source>
</evidence>
<keyword evidence="4 8" id="KW-0378">Hydrolase</keyword>
<evidence type="ECO:0000313" key="8">
    <source>
        <dbReference type="EMBL" id="EQD66813.1"/>
    </source>
</evidence>
<evidence type="ECO:0000256" key="2">
    <source>
        <dbReference type="ARBA" id="ARBA00022670"/>
    </source>
</evidence>
<dbReference type="PANTHER" id="PTHR43660:SF1">
    <property type="entry name" value="DIPEPTIDYL CARBOXYPEPTIDASE"/>
    <property type="match status" value="1"/>
</dbReference>
<keyword evidence="3" id="KW-0479">Metal-binding</keyword>
<comment type="cofactor">
    <cofactor evidence="1">
        <name>Zn(2+)</name>
        <dbReference type="ChEBI" id="CHEBI:29105"/>
    </cofactor>
</comment>
<organism evidence="8">
    <name type="scientific">mine drainage metagenome</name>
    <dbReference type="NCBI Taxonomy" id="410659"/>
    <lineage>
        <taxon>unclassified sequences</taxon>
        <taxon>metagenomes</taxon>
        <taxon>ecological metagenomes</taxon>
    </lineage>
</organism>
<comment type="caution">
    <text evidence="8">The sequence shown here is derived from an EMBL/GenBank/DDBJ whole genome shotgun (WGS) entry which is preliminary data.</text>
</comment>
<keyword evidence="5" id="KW-0862">Zinc</keyword>
<dbReference type="EC" id="3.4.-.-" evidence="8"/>
<dbReference type="AlphaFoldDB" id="T1BE90"/>
<evidence type="ECO:0000259" key="7">
    <source>
        <dbReference type="Pfam" id="PF01432"/>
    </source>
</evidence>
<dbReference type="EMBL" id="AUZX01005700">
    <property type="protein sequence ID" value="EQD66813.1"/>
    <property type="molecule type" value="Genomic_DNA"/>
</dbReference>
<evidence type="ECO:0000256" key="3">
    <source>
        <dbReference type="ARBA" id="ARBA00022723"/>
    </source>
</evidence>